<dbReference type="PANTHER" id="PTHR43562:SF4">
    <property type="entry name" value="NA(+)_H(+) ANTIPORTER NHAS5"/>
    <property type="match status" value="1"/>
</dbReference>
<feature type="transmembrane region" description="Helical" evidence="8">
    <location>
        <begin position="92"/>
        <end position="112"/>
    </location>
</feature>
<evidence type="ECO:0000259" key="9">
    <source>
        <dbReference type="Pfam" id="PF00999"/>
    </source>
</evidence>
<feature type="transmembrane region" description="Helical" evidence="8">
    <location>
        <begin position="273"/>
        <end position="293"/>
    </location>
</feature>
<evidence type="ECO:0000256" key="7">
    <source>
        <dbReference type="ARBA" id="ARBA00023136"/>
    </source>
</evidence>
<keyword evidence="4 8" id="KW-0812">Transmembrane</keyword>
<comment type="subcellular location">
    <subcellularLocation>
        <location evidence="1">Membrane</location>
        <topology evidence="1">Multi-pass membrane protein</topology>
    </subcellularLocation>
</comment>
<feature type="domain" description="Cation/H+ exchanger transmembrane" evidence="9">
    <location>
        <begin position="2"/>
        <end position="362"/>
    </location>
</feature>
<protein>
    <submittedName>
        <fullName evidence="10">Cation:proton antiporter</fullName>
    </submittedName>
</protein>
<feature type="transmembrane region" description="Helical" evidence="8">
    <location>
        <begin position="9"/>
        <end position="27"/>
    </location>
</feature>
<dbReference type="Pfam" id="PF00999">
    <property type="entry name" value="Na_H_Exchanger"/>
    <property type="match status" value="1"/>
</dbReference>
<dbReference type="PANTHER" id="PTHR43562">
    <property type="entry name" value="NAPA-TYPE SODIUM/HYDROGEN ANTIPORTER"/>
    <property type="match status" value="1"/>
</dbReference>
<evidence type="ECO:0000256" key="8">
    <source>
        <dbReference type="SAM" id="Phobius"/>
    </source>
</evidence>
<feature type="transmembrane region" description="Helical" evidence="8">
    <location>
        <begin position="345"/>
        <end position="364"/>
    </location>
</feature>
<dbReference type="InterPro" id="IPR006153">
    <property type="entry name" value="Cation/H_exchanger_TM"/>
</dbReference>
<dbReference type="InterPro" id="IPR038770">
    <property type="entry name" value="Na+/solute_symporter_sf"/>
</dbReference>
<dbReference type="Gene3D" id="1.20.1530.20">
    <property type="match status" value="1"/>
</dbReference>
<evidence type="ECO:0000256" key="4">
    <source>
        <dbReference type="ARBA" id="ARBA00022692"/>
    </source>
</evidence>
<evidence type="ECO:0000256" key="1">
    <source>
        <dbReference type="ARBA" id="ARBA00004141"/>
    </source>
</evidence>
<feature type="transmembrane region" description="Helical" evidence="8">
    <location>
        <begin position="64"/>
        <end position="86"/>
    </location>
</feature>
<feature type="transmembrane region" description="Helical" evidence="8">
    <location>
        <begin position="124"/>
        <end position="148"/>
    </location>
</feature>
<sequence>MNKIKVPHLLGLIIAGAVIGPNGFNLMERDSGIILSGTAGLLYIMFLAGLEIDLEDFKRNRTKSLIFGFYTFAIPMLLGICAGFYLLNFSMITSVLLASMFASHTLITYPIIRKAGITGNRAVNISVGGTMVTDILALLILAVIVGLTKGEVNIFFWLRLGFSTLVFGFIVLFIFPVVGRWFLERWEDSVSQYIFVLASVFLGAFLAELAGIEGIIGAFLAGISLNRLISRTSPLMNRIEFVGNAIFIPSFLIGIGMLINYKVFFKDIETFKVAAVMITVATGAKFLAAWLTQKSFKFSVDERRIIFGLSNAQAAATLAAVVIGYNIILGTGKNGEPVRLLDENVLNGTILMILVTCTMASFSAQKGARNIALLSSGKQVSGKNV</sequence>
<feature type="transmembrane region" description="Helical" evidence="8">
    <location>
        <begin position="154"/>
        <end position="178"/>
    </location>
</feature>
<keyword evidence="3" id="KW-0050">Antiport</keyword>
<proteinExistence type="predicted"/>
<keyword evidence="5 8" id="KW-1133">Transmembrane helix</keyword>
<evidence type="ECO:0000256" key="5">
    <source>
        <dbReference type="ARBA" id="ARBA00022989"/>
    </source>
</evidence>
<name>A0ABU3DAN7_9FLAO</name>
<feature type="transmembrane region" description="Helical" evidence="8">
    <location>
        <begin position="241"/>
        <end position="261"/>
    </location>
</feature>
<keyword evidence="6" id="KW-0406">Ion transport</keyword>
<dbReference type="EMBL" id="JAVRHK010000026">
    <property type="protein sequence ID" value="MDT0678599.1"/>
    <property type="molecule type" value="Genomic_DNA"/>
</dbReference>
<feature type="transmembrane region" description="Helical" evidence="8">
    <location>
        <begin position="33"/>
        <end position="52"/>
    </location>
</feature>
<keyword evidence="11" id="KW-1185">Reference proteome</keyword>
<accession>A0ABU3DAN7</accession>
<organism evidence="10 11">
    <name type="scientific">Autumnicola musiva</name>
    <dbReference type="NCBI Taxonomy" id="3075589"/>
    <lineage>
        <taxon>Bacteria</taxon>
        <taxon>Pseudomonadati</taxon>
        <taxon>Bacteroidota</taxon>
        <taxon>Flavobacteriia</taxon>
        <taxon>Flavobacteriales</taxon>
        <taxon>Flavobacteriaceae</taxon>
        <taxon>Autumnicola</taxon>
    </lineage>
</organism>
<dbReference type="Proteomes" id="UP001262582">
    <property type="component" value="Unassembled WGS sequence"/>
</dbReference>
<evidence type="ECO:0000313" key="10">
    <source>
        <dbReference type="EMBL" id="MDT0678599.1"/>
    </source>
</evidence>
<keyword evidence="2" id="KW-0813">Transport</keyword>
<evidence type="ECO:0000256" key="2">
    <source>
        <dbReference type="ARBA" id="ARBA00022448"/>
    </source>
</evidence>
<feature type="transmembrane region" description="Helical" evidence="8">
    <location>
        <begin position="305"/>
        <end position="325"/>
    </location>
</feature>
<gene>
    <name evidence="10" type="ORF">RM539_18635</name>
</gene>
<keyword evidence="7 8" id="KW-0472">Membrane</keyword>
<comment type="caution">
    <text evidence="10">The sequence shown here is derived from an EMBL/GenBank/DDBJ whole genome shotgun (WGS) entry which is preliminary data.</text>
</comment>
<evidence type="ECO:0000313" key="11">
    <source>
        <dbReference type="Proteomes" id="UP001262582"/>
    </source>
</evidence>
<reference evidence="10 11" key="1">
    <citation type="submission" date="2023-09" db="EMBL/GenBank/DDBJ databases">
        <authorList>
            <person name="Rey-Velasco X."/>
        </authorList>
    </citation>
    <scope>NUCLEOTIDE SEQUENCE [LARGE SCALE GENOMIC DNA]</scope>
    <source>
        <strain evidence="10 11">F117</strain>
    </source>
</reference>
<evidence type="ECO:0000256" key="6">
    <source>
        <dbReference type="ARBA" id="ARBA00023065"/>
    </source>
</evidence>
<evidence type="ECO:0000256" key="3">
    <source>
        <dbReference type="ARBA" id="ARBA00022449"/>
    </source>
</evidence>